<keyword evidence="3" id="KW-1185">Reference proteome</keyword>
<dbReference type="Proteomes" id="UP000008493">
    <property type="component" value="Unassembled WGS sequence"/>
</dbReference>
<proteinExistence type="predicted"/>
<dbReference type="HOGENOM" id="CLU_1209503_0_0_1"/>
<dbReference type="RefSeq" id="XP_007326804.1">
    <property type="nucleotide sequence ID" value="XM_007326742.1"/>
</dbReference>
<evidence type="ECO:0000313" key="3">
    <source>
        <dbReference type="Proteomes" id="UP000008493"/>
    </source>
</evidence>
<sequence>MRIYLKLHKLPKEEIDPEKSGQEGYDSSQGSRNGKWGENDEKYPQIQGSSYHIQSCFKGNSWYEITDKAIWYFQVIFKVAHGSNHIKESKPQTRRHSSLVLWEYRVRFFPKEPYKSCQCDLKSPETRQHLLMVCPLFVRRINHYDLDGITTIRGLILFLQDNPQVFSFEPPELPLHADESWLAYRKEVELVRDAENKRRKKKRLPPLVRPIFLHESIEFVRHWNIWGDR</sequence>
<feature type="region of interest" description="Disordered" evidence="1">
    <location>
        <begin position="14"/>
        <end position="40"/>
    </location>
</feature>
<gene>
    <name evidence="2" type="ORF">AGABI1DRAFT_89577</name>
</gene>
<accession>K5X4X7</accession>
<evidence type="ECO:0000313" key="2">
    <source>
        <dbReference type="EMBL" id="EKM82916.1"/>
    </source>
</evidence>
<dbReference type="KEGG" id="abp:AGABI1DRAFT89577"/>
<evidence type="ECO:0000256" key="1">
    <source>
        <dbReference type="SAM" id="MobiDB-lite"/>
    </source>
</evidence>
<dbReference type="InParanoid" id="K5X4X7"/>
<reference evidence="3" key="1">
    <citation type="journal article" date="2012" name="Proc. Natl. Acad. Sci. U.S.A.">
        <title>Genome sequence of the button mushroom Agaricus bisporus reveals mechanisms governing adaptation to a humic-rich ecological niche.</title>
        <authorList>
            <person name="Morin E."/>
            <person name="Kohler A."/>
            <person name="Baker A.R."/>
            <person name="Foulongne-Oriol M."/>
            <person name="Lombard V."/>
            <person name="Nagy L.G."/>
            <person name="Ohm R.A."/>
            <person name="Patyshakuliyeva A."/>
            <person name="Brun A."/>
            <person name="Aerts A.L."/>
            <person name="Bailey A.M."/>
            <person name="Billette C."/>
            <person name="Coutinho P.M."/>
            <person name="Deakin G."/>
            <person name="Doddapaneni H."/>
            <person name="Floudas D."/>
            <person name="Grimwood J."/>
            <person name="Hilden K."/>
            <person name="Kuees U."/>
            <person name="LaButti K.M."/>
            <person name="Lapidus A."/>
            <person name="Lindquist E.A."/>
            <person name="Lucas S.M."/>
            <person name="Murat C."/>
            <person name="Riley R.W."/>
            <person name="Salamov A.A."/>
            <person name="Schmutz J."/>
            <person name="Subramanian V."/>
            <person name="Woesten H.A.B."/>
            <person name="Xu J."/>
            <person name="Eastwood D.C."/>
            <person name="Foster G.D."/>
            <person name="Sonnenberg A.S."/>
            <person name="Cullen D."/>
            <person name="de Vries R.P."/>
            <person name="Lundell T."/>
            <person name="Hibbett D.S."/>
            <person name="Henrissat B."/>
            <person name="Burton K.S."/>
            <person name="Kerrigan R.W."/>
            <person name="Challen M.P."/>
            <person name="Grigoriev I.V."/>
            <person name="Martin F."/>
        </authorList>
    </citation>
    <scope>NUCLEOTIDE SEQUENCE [LARGE SCALE GENOMIC DNA]</scope>
    <source>
        <strain evidence="3">JB137-S8 / ATCC MYA-4627 / FGSC 10392</strain>
    </source>
</reference>
<organism evidence="2 3">
    <name type="scientific">Agaricus bisporus var. burnettii (strain JB137-S8 / ATCC MYA-4627 / FGSC 10392)</name>
    <name type="common">White button mushroom</name>
    <dbReference type="NCBI Taxonomy" id="597362"/>
    <lineage>
        <taxon>Eukaryota</taxon>
        <taxon>Fungi</taxon>
        <taxon>Dikarya</taxon>
        <taxon>Basidiomycota</taxon>
        <taxon>Agaricomycotina</taxon>
        <taxon>Agaricomycetes</taxon>
        <taxon>Agaricomycetidae</taxon>
        <taxon>Agaricales</taxon>
        <taxon>Agaricineae</taxon>
        <taxon>Agaricaceae</taxon>
        <taxon>Agaricus</taxon>
    </lineage>
</organism>
<dbReference type="EMBL" id="JH971386">
    <property type="protein sequence ID" value="EKM82916.1"/>
    <property type="molecule type" value="Genomic_DNA"/>
</dbReference>
<protein>
    <submittedName>
        <fullName evidence="2">Uncharacterized protein</fullName>
    </submittedName>
</protein>
<dbReference type="AlphaFoldDB" id="K5X4X7"/>
<dbReference type="GeneID" id="18832328"/>
<name>K5X4X7_AGABU</name>